<evidence type="ECO:0000256" key="4">
    <source>
        <dbReference type="SAM" id="Phobius"/>
    </source>
</evidence>
<name>A0AAN7L2V0_9MYRT</name>
<dbReference type="PROSITE" id="PS51704">
    <property type="entry name" value="GP_PDE"/>
    <property type="match status" value="1"/>
</dbReference>
<evidence type="ECO:0000256" key="1">
    <source>
        <dbReference type="ARBA" id="ARBA00012247"/>
    </source>
</evidence>
<feature type="transmembrane region" description="Helical" evidence="4">
    <location>
        <begin position="29"/>
        <end position="50"/>
    </location>
</feature>
<dbReference type="EC" id="3.1.4.46" evidence="1"/>
<gene>
    <name evidence="6" type="ORF">SAY87_028531</name>
</gene>
<evidence type="ECO:0000313" key="6">
    <source>
        <dbReference type="EMBL" id="KAK4773512.1"/>
    </source>
</evidence>
<dbReference type="GO" id="GO:0008889">
    <property type="term" value="F:glycerophosphodiester phosphodiesterase activity"/>
    <property type="evidence" value="ECO:0007669"/>
    <property type="project" value="UniProtKB-EC"/>
</dbReference>
<comment type="catalytic activity">
    <reaction evidence="3">
        <text>a sn-glycero-3-phosphodiester + H2O = an alcohol + sn-glycerol 3-phosphate + H(+)</text>
        <dbReference type="Rhea" id="RHEA:12969"/>
        <dbReference type="ChEBI" id="CHEBI:15377"/>
        <dbReference type="ChEBI" id="CHEBI:15378"/>
        <dbReference type="ChEBI" id="CHEBI:30879"/>
        <dbReference type="ChEBI" id="CHEBI:57597"/>
        <dbReference type="ChEBI" id="CHEBI:83408"/>
        <dbReference type="EC" id="3.1.4.46"/>
    </reaction>
</comment>
<accession>A0AAN7L2V0</accession>
<keyword evidence="4" id="KW-0812">Transmembrane</keyword>
<dbReference type="InterPro" id="IPR017946">
    <property type="entry name" value="PLC-like_Pdiesterase_TIM-brl"/>
</dbReference>
<comment type="caution">
    <text evidence="6">The sequence shown here is derived from an EMBL/GenBank/DDBJ whole genome shotgun (WGS) entry which is preliminary data.</text>
</comment>
<dbReference type="CDD" id="cd08556">
    <property type="entry name" value="GDPD"/>
    <property type="match status" value="1"/>
</dbReference>
<dbReference type="PANTHER" id="PTHR47449">
    <property type="entry name" value="GLYCEROPHOSPHODIESTER PHOSPHODIESTERASE GDPD4"/>
    <property type="match status" value="1"/>
</dbReference>
<evidence type="ECO:0000256" key="3">
    <source>
        <dbReference type="ARBA" id="ARBA00047512"/>
    </source>
</evidence>
<feature type="domain" description="GP-PDE" evidence="5">
    <location>
        <begin position="70"/>
        <end position="318"/>
    </location>
</feature>
<dbReference type="AlphaFoldDB" id="A0AAN7L2V0"/>
<dbReference type="GO" id="GO:0006629">
    <property type="term" value="P:lipid metabolic process"/>
    <property type="evidence" value="ECO:0007669"/>
    <property type="project" value="InterPro"/>
</dbReference>
<dbReference type="EMBL" id="JAXIOK010000004">
    <property type="protein sequence ID" value="KAK4773512.1"/>
    <property type="molecule type" value="Genomic_DNA"/>
</dbReference>
<proteinExistence type="predicted"/>
<dbReference type="Proteomes" id="UP001345219">
    <property type="component" value="Chromosome 22"/>
</dbReference>
<keyword evidence="2" id="KW-0319">Glycerol metabolism</keyword>
<protein>
    <recommendedName>
        <fullName evidence="1">glycerophosphodiester phosphodiesterase</fullName>
        <ecNumber evidence="1">3.1.4.46</ecNumber>
    </recommendedName>
</protein>
<dbReference type="SUPFAM" id="SSF51695">
    <property type="entry name" value="PLC-like phosphodiesterases"/>
    <property type="match status" value="1"/>
</dbReference>
<dbReference type="Gene3D" id="3.20.20.190">
    <property type="entry name" value="Phosphatidylinositol (PI) phosphodiesterase"/>
    <property type="match status" value="1"/>
</dbReference>
<evidence type="ECO:0000256" key="2">
    <source>
        <dbReference type="ARBA" id="ARBA00022798"/>
    </source>
</evidence>
<organism evidence="6 7">
    <name type="scientific">Trapa incisa</name>
    <dbReference type="NCBI Taxonomy" id="236973"/>
    <lineage>
        <taxon>Eukaryota</taxon>
        <taxon>Viridiplantae</taxon>
        <taxon>Streptophyta</taxon>
        <taxon>Embryophyta</taxon>
        <taxon>Tracheophyta</taxon>
        <taxon>Spermatophyta</taxon>
        <taxon>Magnoliopsida</taxon>
        <taxon>eudicotyledons</taxon>
        <taxon>Gunneridae</taxon>
        <taxon>Pentapetalae</taxon>
        <taxon>rosids</taxon>
        <taxon>malvids</taxon>
        <taxon>Myrtales</taxon>
        <taxon>Lythraceae</taxon>
        <taxon>Trapa</taxon>
    </lineage>
</organism>
<keyword evidence="4" id="KW-0472">Membrane</keyword>
<reference evidence="6 7" key="1">
    <citation type="journal article" date="2023" name="Hortic Res">
        <title>Pangenome of water caltrop reveals structural variations and asymmetric subgenome divergence after allopolyploidization.</title>
        <authorList>
            <person name="Zhang X."/>
            <person name="Chen Y."/>
            <person name="Wang L."/>
            <person name="Yuan Y."/>
            <person name="Fang M."/>
            <person name="Shi L."/>
            <person name="Lu R."/>
            <person name="Comes H.P."/>
            <person name="Ma Y."/>
            <person name="Chen Y."/>
            <person name="Huang G."/>
            <person name="Zhou Y."/>
            <person name="Zheng Z."/>
            <person name="Qiu Y."/>
        </authorList>
    </citation>
    <scope>NUCLEOTIDE SEQUENCE [LARGE SCALE GENOMIC DNA]</scope>
    <source>
        <tissue evidence="6">Roots</tissue>
    </source>
</reference>
<dbReference type="InterPro" id="IPR044236">
    <property type="entry name" value="GDPD4"/>
</dbReference>
<keyword evidence="4" id="KW-1133">Transmembrane helix</keyword>
<keyword evidence="7" id="KW-1185">Reference proteome</keyword>
<dbReference type="GO" id="GO:0006071">
    <property type="term" value="P:glycerol metabolic process"/>
    <property type="evidence" value="ECO:0007669"/>
    <property type="project" value="UniProtKB-KW"/>
</dbReference>
<dbReference type="PANTHER" id="PTHR47449:SF2">
    <property type="entry name" value="GLYCEROPHOSPHODIESTER PHOSPHODIESTERASE GDPD4"/>
    <property type="match status" value="1"/>
</dbReference>
<dbReference type="Pfam" id="PF03009">
    <property type="entry name" value="GDPD"/>
    <property type="match status" value="1"/>
</dbReference>
<sequence>MFMTRRHPVQQQAAAGFGMKLNNLRRRRLLRIIIAVLVLVALLPPLFLHFRLSSIQQAQLSKCGWIRDPPLVCAHGGDTTKAFPNTMAAFHAALDSEVDCIEIDVSRSSDGVLLVLHDRDLQRITGDRTSRVGHLSAREIKELKPIHQLVKFDDVTVTTLEQALLVLVMLLAFICLVSKSVHEVILDAKVGPPSFEDGLAEDILSVVARTSCKNCLVWAKSDSLVRDIIKLSSNISAGYIVMGDPYTTVRKDLFRVKGAGVVGVYHPLVDRDLMSKLHRRDKKVYAWTVDDMKSMHRMLSDGVDGIVTSYPTLLQQLMRSIRLQCFEDGFSLQT</sequence>
<evidence type="ECO:0000313" key="7">
    <source>
        <dbReference type="Proteomes" id="UP001345219"/>
    </source>
</evidence>
<evidence type="ECO:0000259" key="5">
    <source>
        <dbReference type="PROSITE" id="PS51704"/>
    </source>
</evidence>
<dbReference type="InterPro" id="IPR030395">
    <property type="entry name" value="GP_PDE_dom"/>
</dbReference>